<dbReference type="Pfam" id="PF11255">
    <property type="entry name" value="DUF3054"/>
    <property type="match status" value="1"/>
</dbReference>
<feature type="transmembrane region" description="Helical" evidence="1">
    <location>
        <begin position="91"/>
        <end position="113"/>
    </location>
</feature>
<keyword evidence="3" id="KW-1185">Reference proteome</keyword>
<sequence length="117" mass="12207">MAAATGLDLAAVLLFAATGRNSHDEGITLAGVATTAWPFLVGTALGWLLARAWRRPAALMPTGVVIWISTVVVGMALRLVSGQSTELKPSFLVVASVSTAVLLLGWRAGALALNRRR</sequence>
<reference evidence="2 3" key="1">
    <citation type="submission" date="2016-12" db="EMBL/GenBank/DDBJ databases">
        <title>The new phylogeny of genus Mycobacterium.</title>
        <authorList>
            <person name="Tortoli E."/>
            <person name="Trovato A."/>
            <person name="Cirillo D.M."/>
        </authorList>
    </citation>
    <scope>NUCLEOTIDE SEQUENCE [LARGE SCALE GENOMIC DNA]</scope>
    <source>
        <strain evidence="2 3">DSM 45130</strain>
    </source>
</reference>
<feature type="transmembrane region" description="Helical" evidence="1">
    <location>
        <begin position="29"/>
        <end position="50"/>
    </location>
</feature>
<feature type="transmembrane region" description="Helical" evidence="1">
    <location>
        <begin position="57"/>
        <end position="79"/>
    </location>
</feature>
<keyword evidence="1" id="KW-0812">Transmembrane</keyword>
<dbReference type="STRING" id="444597.BST26_18660"/>
<evidence type="ECO:0008006" key="4">
    <source>
        <dbReference type="Google" id="ProtNLM"/>
    </source>
</evidence>
<organism evidence="2 3">
    <name type="scientific">Mycolicibacterium insubricum</name>
    <dbReference type="NCBI Taxonomy" id="444597"/>
    <lineage>
        <taxon>Bacteria</taxon>
        <taxon>Bacillati</taxon>
        <taxon>Actinomycetota</taxon>
        <taxon>Actinomycetes</taxon>
        <taxon>Mycobacteriales</taxon>
        <taxon>Mycobacteriaceae</taxon>
        <taxon>Mycolicibacterium</taxon>
    </lineage>
</organism>
<gene>
    <name evidence="2" type="ORF">BST26_18660</name>
</gene>
<evidence type="ECO:0000256" key="1">
    <source>
        <dbReference type="SAM" id="Phobius"/>
    </source>
</evidence>
<accession>A0A1X0D0U1</accession>
<protein>
    <recommendedName>
        <fullName evidence="4">DUF3054 domain-containing protein</fullName>
    </recommendedName>
</protein>
<proteinExistence type="predicted"/>
<name>A0A1X0D0U1_9MYCO</name>
<evidence type="ECO:0000313" key="2">
    <source>
        <dbReference type="EMBL" id="ORA65390.1"/>
    </source>
</evidence>
<comment type="caution">
    <text evidence="2">The sequence shown here is derived from an EMBL/GenBank/DDBJ whole genome shotgun (WGS) entry which is preliminary data.</text>
</comment>
<keyword evidence="1" id="KW-0472">Membrane</keyword>
<dbReference type="InterPro" id="IPR021414">
    <property type="entry name" value="DUF3054"/>
</dbReference>
<dbReference type="AlphaFoldDB" id="A0A1X0D0U1"/>
<dbReference type="Proteomes" id="UP000192801">
    <property type="component" value="Unassembled WGS sequence"/>
</dbReference>
<dbReference type="EMBL" id="MVHS01000062">
    <property type="protein sequence ID" value="ORA65390.1"/>
    <property type="molecule type" value="Genomic_DNA"/>
</dbReference>
<evidence type="ECO:0000313" key="3">
    <source>
        <dbReference type="Proteomes" id="UP000192801"/>
    </source>
</evidence>
<keyword evidence="1" id="KW-1133">Transmembrane helix</keyword>